<keyword evidence="2" id="KW-1185">Reference proteome</keyword>
<gene>
    <name evidence="1" type="ORF">Ciccas_009436</name>
</gene>
<evidence type="ECO:0000313" key="2">
    <source>
        <dbReference type="Proteomes" id="UP001626550"/>
    </source>
</evidence>
<sequence>MIDREVELVTQSSRQYYLDQAHPGIQYGPNENPTTLSRLGASFQIYCLSVYAELDGGQDSSINISRKLTLDKILQPFEDNRICGSTTWST</sequence>
<name>A0ABD2PXI5_9PLAT</name>
<reference evidence="1 2" key="1">
    <citation type="submission" date="2024-11" db="EMBL/GenBank/DDBJ databases">
        <title>Adaptive evolution of stress response genes in parasites aligns with host niche diversity.</title>
        <authorList>
            <person name="Hahn C."/>
            <person name="Resl P."/>
        </authorList>
    </citation>
    <scope>NUCLEOTIDE SEQUENCE [LARGE SCALE GENOMIC DNA]</scope>
    <source>
        <strain evidence="1">EGGRZ-B1_66</strain>
        <tissue evidence="1">Body</tissue>
    </source>
</reference>
<accession>A0ABD2PXI5</accession>
<protein>
    <submittedName>
        <fullName evidence="1">Uncharacterized protein</fullName>
    </submittedName>
</protein>
<dbReference type="EMBL" id="JBJKFK010001929">
    <property type="protein sequence ID" value="KAL3311979.1"/>
    <property type="molecule type" value="Genomic_DNA"/>
</dbReference>
<dbReference type="Proteomes" id="UP001626550">
    <property type="component" value="Unassembled WGS sequence"/>
</dbReference>
<evidence type="ECO:0000313" key="1">
    <source>
        <dbReference type="EMBL" id="KAL3311979.1"/>
    </source>
</evidence>
<comment type="caution">
    <text evidence="1">The sequence shown here is derived from an EMBL/GenBank/DDBJ whole genome shotgun (WGS) entry which is preliminary data.</text>
</comment>
<dbReference type="AlphaFoldDB" id="A0ABD2PXI5"/>
<organism evidence="1 2">
    <name type="scientific">Cichlidogyrus casuarinus</name>
    <dbReference type="NCBI Taxonomy" id="1844966"/>
    <lineage>
        <taxon>Eukaryota</taxon>
        <taxon>Metazoa</taxon>
        <taxon>Spiralia</taxon>
        <taxon>Lophotrochozoa</taxon>
        <taxon>Platyhelminthes</taxon>
        <taxon>Monogenea</taxon>
        <taxon>Monopisthocotylea</taxon>
        <taxon>Dactylogyridea</taxon>
        <taxon>Ancyrocephalidae</taxon>
        <taxon>Cichlidogyrus</taxon>
    </lineage>
</organism>
<proteinExistence type="predicted"/>